<feature type="domain" description="Integrase zinc-binding" evidence="1">
    <location>
        <begin position="168"/>
        <end position="216"/>
    </location>
</feature>
<dbReference type="Pfam" id="PF17921">
    <property type="entry name" value="Integrase_H2C2"/>
    <property type="match status" value="1"/>
</dbReference>
<protein>
    <recommendedName>
        <fullName evidence="1">Integrase zinc-binding domain-containing protein</fullName>
    </recommendedName>
</protein>
<dbReference type="Proteomes" id="UP001159363">
    <property type="component" value="Chromosome 3"/>
</dbReference>
<evidence type="ECO:0000313" key="2">
    <source>
        <dbReference type="EMBL" id="KAJ8890147.1"/>
    </source>
</evidence>
<reference evidence="2 3" key="1">
    <citation type="submission" date="2023-02" db="EMBL/GenBank/DDBJ databases">
        <title>LHISI_Scaffold_Assembly.</title>
        <authorList>
            <person name="Stuart O.P."/>
            <person name="Cleave R."/>
            <person name="Magrath M.J.L."/>
            <person name="Mikheyev A.S."/>
        </authorList>
    </citation>
    <scope>NUCLEOTIDE SEQUENCE [LARGE SCALE GENOMIC DNA]</scope>
    <source>
        <strain evidence="2">Daus_M_001</strain>
        <tissue evidence="2">Leg muscle</tissue>
    </source>
</reference>
<gene>
    <name evidence="2" type="ORF">PR048_009654</name>
</gene>
<dbReference type="EMBL" id="JARBHB010000003">
    <property type="protein sequence ID" value="KAJ8890147.1"/>
    <property type="molecule type" value="Genomic_DNA"/>
</dbReference>
<evidence type="ECO:0000259" key="1">
    <source>
        <dbReference type="Pfam" id="PF17921"/>
    </source>
</evidence>
<evidence type="ECO:0000313" key="3">
    <source>
        <dbReference type="Proteomes" id="UP001159363"/>
    </source>
</evidence>
<comment type="caution">
    <text evidence="2">The sequence shown here is derived from an EMBL/GenBank/DDBJ whole genome shotgun (WGS) entry which is preliminary data.</text>
</comment>
<dbReference type="Gene3D" id="1.10.340.70">
    <property type="match status" value="1"/>
</dbReference>
<organism evidence="2 3">
    <name type="scientific">Dryococelus australis</name>
    <dbReference type="NCBI Taxonomy" id="614101"/>
    <lineage>
        <taxon>Eukaryota</taxon>
        <taxon>Metazoa</taxon>
        <taxon>Ecdysozoa</taxon>
        <taxon>Arthropoda</taxon>
        <taxon>Hexapoda</taxon>
        <taxon>Insecta</taxon>
        <taxon>Pterygota</taxon>
        <taxon>Neoptera</taxon>
        <taxon>Polyneoptera</taxon>
        <taxon>Phasmatodea</taxon>
        <taxon>Verophasmatodea</taxon>
        <taxon>Anareolatae</taxon>
        <taxon>Phasmatidae</taxon>
        <taxon>Eurycanthinae</taxon>
        <taxon>Dryococelus</taxon>
    </lineage>
</organism>
<sequence length="434" mass="50381">MRVGIELPQKRNQVLLKRNLQHVFGVWEYFLSTFEYDELNLMSNNQALSWIFSHPQQTGKIGSWITRLARLRFNIIHVTVKESVITDCLPRIYYPEYYEVEGQEGIHGEEQEFCNAIKSIAKAFIGIADWQEQVEDCQYIIKEISRGIGNTCGISKGVLYYIKKVVAPENGRGILMKYFYDYAIVGQMGVMKTKTLIKRKIYWLTMNHDIVQYIRKSLRSNPTVVKLAYIILSCPPDHPDKETTVFSQWLMVSDMKANTPGDKVGKVFGRPMILVSDSECYFNSKCVKNHVNTSDYNYSNLVKRVNKNVKVALAINPQTIEVGMSQYPILLRVPRQQTFSWAESCRLLLLNTWCIPSDVKDTTNQKKLEDVWEQAYRNLNKDKQAITKMYVNGRLPNHYDVGQWVLCRQVGLSKKRINIMCERPTFPKLSNFHN</sequence>
<dbReference type="InterPro" id="IPR041588">
    <property type="entry name" value="Integrase_H2C2"/>
</dbReference>
<accession>A0ABQ9I0H0</accession>
<proteinExistence type="predicted"/>
<name>A0ABQ9I0H0_9NEOP</name>
<keyword evidence="3" id="KW-1185">Reference proteome</keyword>